<dbReference type="GeneID" id="109706048"/>
<reference evidence="9" key="1">
    <citation type="journal article" date="2015" name="Nat. Genet.">
        <title>The pineapple genome and the evolution of CAM photosynthesis.</title>
        <authorList>
            <person name="Ming R."/>
            <person name="VanBuren R."/>
            <person name="Wai C.M."/>
            <person name="Tang H."/>
            <person name="Schatz M.C."/>
            <person name="Bowers J.E."/>
            <person name="Lyons E."/>
            <person name="Wang M.L."/>
            <person name="Chen J."/>
            <person name="Biggers E."/>
            <person name="Zhang J."/>
            <person name="Huang L."/>
            <person name="Zhang L."/>
            <person name="Miao W."/>
            <person name="Zhang J."/>
            <person name="Ye Z."/>
            <person name="Miao C."/>
            <person name="Lin Z."/>
            <person name="Wang H."/>
            <person name="Zhou H."/>
            <person name="Yim W.C."/>
            <person name="Priest H.D."/>
            <person name="Zheng C."/>
            <person name="Woodhouse M."/>
            <person name="Edger P.P."/>
            <person name="Guyot R."/>
            <person name="Guo H.B."/>
            <person name="Guo H."/>
            <person name="Zheng G."/>
            <person name="Singh R."/>
            <person name="Sharma A."/>
            <person name="Min X."/>
            <person name="Zheng Y."/>
            <person name="Lee H."/>
            <person name="Gurtowski J."/>
            <person name="Sedlazeck F.J."/>
            <person name="Harkess A."/>
            <person name="McKain M.R."/>
            <person name="Liao Z."/>
            <person name="Fang J."/>
            <person name="Liu J."/>
            <person name="Zhang X."/>
            <person name="Zhang Q."/>
            <person name="Hu W."/>
            <person name="Qin Y."/>
            <person name="Wang K."/>
            <person name="Chen L.Y."/>
            <person name="Shirley N."/>
            <person name="Lin Y.R."/>
            <person name="Liu L.Y."/>
            <person name="Hernandez A.G."/>
            <person name="Wright C.L."/>
            <person name="Bulone V."/>
            <person name="Tuskan G.A."/>
            <person name="Heath K."/>
            <person name="Zee F."/>
            <person name="Moore P.H."/>
            <person name="Sunkar R."/>
            <person name="Leebens-Mack J.H."/>
            <person name="Mockler T."/>
            <person name="Bennetzen J.L."/>
            <person name="Freeling M."/>
            <person name="Sankoff D."/>
            <person name="Paterson A.H."/>
            <person name="Zhu X."/>
            <person name="Yang X."/>
            <person name="Smith J.A."/>
            <person name="Cushman J.C."/>
            <person name="Paull R.E."/>
            <person name="Yu Q."/>
        </authorList>
    </citation>
    <scope>NUCLEOTIDE SEQUENCE [LARGE SCALE GENOMIC DNA]</scope>
    <source>
        <strain evidence="9">cv. F153</strain>
    </source>
</reference>
<feature type="region of interest" description="Disordered" evidence="7">
    <location>
        <begin position="34"/>
        <end position="129"/>
    </location>
</feature>
<dbReference type="PANTHER" id="PTHR33057:SF82">
    <property type="entry name" value="TRANSCRIPTION REPRESSOR OFP5"/>
    <property type="match status" value="1"/>
</dbReference>
<keyword evidence="3 6" id="KW-0805">Transcription regulation</keyword>
<dbReference type="InterPro" id="IPR038933">
    <property type="entry name" value="Ovate"/>
</dbReference>
<evidence type="ECO:0000256" key="5">
    <source>
        <dbReference type="ARBA" id="ARBA00023242"/>
    </source>
</evidence>
<evidence type="ECO:0000256" key="7">
    <source>
        <dbReference type="SAM" id="MobiDB-lite"/>
    </source>
</evidence>
<evidence type="ECO:0000256" key="2">
    <source>
        <dbReference type="ARBA" id="ARBA00022491"/>
    </source>
</evidence>
<feature type="compositionally biased region" description="Basic and acidic residues" evidence="7">
    <location>
        <begin position="238"/>
        <end position="253"/>
    </location>
</feature>
<gene>
    <name evidence="10" type="primary">LOC109706048</name>
</gene>
<dbReference type="AlphaFoldDB" id="A0A6P5EM68"/>
<feature type="domain" description="OVATE" evidence="8">
    <location>
        <begin position="266"/>
        <end position="325"/>
    </location>
</feature>
<keyword evidence="2 6" id="KW-0678">Repressor</keyword>
<dbReference type="GO" id="GO:0045892">
    <property type="term" value="P:negative regulation of DNA-templated transcription"/>
    <property type="evidence" value="ECO:0007669"/>
    <property type="project" value="UniProtKB-UniRule"/>
</dbReference>
<organism evidence="9 10">
    <name type="scientific">Ananas comosus</name>
    <name type="common">Pineapple</name>
    <name type="synonym">Ananas ananas</name>
    <dbReference type="NCBI Taxonomy" id="4615"/>
    <lineage>
        <taxon>Eukaryota</taxon>
        <taxon>Viridiplantae</taxon>
        <taxon>Streptophyta</taxon>
        <taxon>Embryophyta</taxon>
        <taxon>Tracheophyta</taxon>
        <taxon>Spermatophyta</taxon>
        <taxon>Magnoliopsida</taxon>
        <taxon>Liliopsida</taxon>
        <taxon>Poales</taxon>
        <taxon>Bromeliaceae</taxon>
        <taxon>Bromelioideae</taxon>
        <taxon>Ananas</taxon>
    </lineage>
</organism>
<keyword evidence="4 6" id="KW-0804">Transcription</keyword>
<sequence length="346" mass="40192">MRWGKKQQKQQREREREEKRTSLFAHLFPFGWISKLRSGNKPNRTGVEPNLGPVARPPPSPPPPSPPPPQRWRRHHASDHLSFSPDVLDRLVAPRRRSVGDDDGDPRHSLRAAPSSRLRAAPGHRSLGGELDIDLAEPRVALGHLIPFSTSASRRRRRPPPQQPQPQPQPPEAAAETDRSESDPALVRLRERRRRRRQQRTRRRPIDGASERTSEARRSFSGKIRTRPRIRVCSPRPSRSEVGRIRAPEEEEREREKGRGLERFAVVKCSRDPQRDFRESMVEMIWEKGIERPEELERLLACYLTLNADEHHDVIVKVFRQVWFELNPDRFRSGRSARARARPKPL</sequence>
<evidence type="ECO:0000256" key="6">
    <source>
        <dbReference type="RuleBase" id="RU367028"/>
    </source>
</evidence>
<name>A0A6P5EM68_ANACO</name>
<feature type="compositionally biased region" description="Low complexity" evidence="7">
    <location>
        <begin position="111"/>
        <end position="121"/>
    </location>
</feature>
<feature type="compositionally biased region" description="Pro residues" evidence="7">
    <location>
        <begin position="55"/>
        <end position="70"/>
    </location>
</feature>
<dbReference type="GO" id="GO:0005634">
    <property type="term" value="C:nucleus"/>
    <property type="evidence" value="ECO:0007669"/>
    <property type="project" value="UniProtKB-SubCell"/>
</dbReference>
<evidence type="ECO:0000256" key="3">
    <source>
        <dbReference type="ARBA" id="ARBA00023015"/>
    </source>
</evidence>
<accession>A0A6P5EM68</accession>
<feature type="compositionally biased region" description="Pro residues" evidence="7">
    <location>
        <begin position="160"/>
        <end position="171"/>
    </location>
</feature>
<dbReference type="Proteomes" id="UP000515123">
    <property type="component" value="Unplaced"/>
</dbReference>
<dbReference type="OrthoDB" id="1928390at2759"/>
<evidence type="ECO:0000313" key="10">
    <source>
        <dbReference type="RefSeq" id="XP_020082440.1"/>
    </source>
</evidence>
<dbReference type="PROSITE" id="PS51754">
    <property type="entry name" value="OVATE"/>
    <property type="match status" value="1"/>
</dbReference>
<reference evidence="10" key="2">
    <citation type="submission" date="2025-08" db="UniProtKB">
        <authorList>
            <consortium name="RefSeq"/>
        </authorList>
    </citation>
    <scope>IDENTIFICATION</scope>
    <source>
        <tissue evidence="10">Leaf</tissue>
    </source>
</reference>
<evidence type="ECO:0000259" key="8">
    <source>
        <dbReference type="PROSITE" id="PS51754"/>
    </source>
</evidence>
<feature type="compositionally biased region" description="Basic and acidic residues" evidence="7">
    <location>
        <begin position="204"/>
        <end position="218"/>
    </location>
</feature>
<evidence type="ECO:0000313" key="9">
    <source>
        <dbReference type="Proteomes" id="UP000515123"/>
    </source>
</evidence>
<comment type="function">
    <text evidence="6">Transcriptional repressor that regulates multiple aspects of plant growth and development.</text>
</comment>
<dbReference type="RefSeq" id="XP_020082440.1">
    <property type="nucleotide sequence ID" value="XM_020226851.1"/>
</dbReference>
<comment type="subcellular location">
    <subcellularLocation>
        <location evidence="1 6">Nucleus</location>
    </subcellularLocation>
</comment>
<feature type="region of interest" description="Disordered" evidence="7">
    <location>
        <begin position="145"/>
        <end position="253"/>
    </location>
</feature>
<protein>
    <recommendedName>
        <fullName evidence="6">Transcription repressor</fullName>
    </recommendedName>
    <alternativeName>
        <fullName evidence="6">Ovate family protein</fullName>
    </alternativeName>
</protein>
<keyword evidence="9" id="KW-1185">Reference proteome</keyword>
<dbReference type="NCBIfam" id="TIGR01568">
    <property type="entry name" value="A_thal_3678"/>
    <property type="match status" value="1"/>
</dbReference>
<proteinExistence type="predicted"/>
<dbReference type="InterPro" id="IPR006458">
    <property type="entry name" value="Ovate_C"/>
</dbReference>
<feature type="region of interest" description="Disordered" evidence="7">
    <location>
        <begin position="1"/>
        <end position="21"/>
    </location>
</feature>
<dbReference type="Pfam" id="PF04844">
    <property type="entry name" value="Ovate"/>
    <property type="match status" value="1"/>
</dbReference>
<keyword evidence="5 6" id="KW-0539">Nucleus</keyword>
<feature type="compositionally biased region" description="Basic and acidic residues" evidence="7">
    <location>
        <begin position="10"/>
        <end position="21"/>
    </location>
</feature>
<evidence type="ECO:0000256" key="1">
    <source>
        <dbReference type="ARBA" id="ARBA00004123"/>
    </source>
</evidence>
<dbReference type="PANTHER" id="PTHR33057">
    <property type="entry name" value="TRANSCRIPTION REPRESSOR OFP7-RELATED"/>
    <property type="match status" value="1"/>
</dbReference>
<evidence type="ECO:0000256" key="4">
    <source>
        <dbReference type="ARBA" id="ARBA00023163"/>
    </source>
</evidence>
<feature type="compositionally biased region" description="Basic residues" evidence="7">
    <location>
        <begin position="190"/>
        <end position="203"/>
    </location>
</feature>